<keyword evidence="1" id="KW-1185">Reference proteome</keyword>
<sequence length="138" mass="15649">MKAISFSTDWSNQNQENRLLESRCTSLAELHRCQRLAKSSLFLKLETSRNHIRKLLTGDGAMKISAVLPDTTSRVMFEKIFSVMGKIQAYSKASFLDIEEIDEFKNLVIKFFSCFKLSLGESAIPFDNSRISSALRAC</sequence>
<organism evidence="1 2">
    <name type="scientific">Ditylenchus dipsaci</name>
    <dbReference type="NCBI Taxonomy" id="166011"/>
    <lineage>
        <taxon>Eukaryota</taxon>
        <taxon>Metazoa</taxon>
        <taxon>Ecdysozoa</taxon>
        <taxon>Nematoda</taxon>
        <taxon>Chromadorea</taxon>
        <taxon>Rhabditida</taxon>
        <taxon>Tylenchina</taxon>
        <taxon>Tylenchomorpha</taxon>
        <taxon>Sphaerularioidea</taxon>
        <taxon>Anguinidae</taxon>
        <taxon>Anguininae</taxon>
        <taxon>Ditylenchus</taxon>
    </lineage>
</organism>
<dbReference type="Proteomes" id="UP000887574">
    <property type="component" value="Unplaced"/>
</dbReference>
<dbReference type="WBParaSite" id="jg12172.1">
    <property type="protein sequence ID" value="jg12172.1"/>
    <property type="gene ID" value="jg12172"/>
</dbReference>
<dbReference type="AlphaFoldDB" id="A0A915CSL1"/>
<proteinExistence type="predicted"/>
<reference evidence="2" key="1">
    <citation type="submission" date="2022-11" db="UniProtKB">
        <authorList>
            <consortium name="WormBaseParasite"/>
        </authorList>
    </citation>
    <scope>IDENTIFICATION</scope>
</reference>
<accession>A0A915CSL1</accession>
<evidence type="ECO:0000313" key="2">
    <source>
        <dbReference type="WBParaSite" id="jg12172.1"/>
    </source>
</evidence>
<name>A0A915CSL1_9BILA</name>
<protein>
    <submittedName>
        <fullName evidence="2">Uncharacterized protein</fullName>
    </submittedName>
</protein>
<evidence type="ECO:0000313" key="1">
    <source>
        <dbReference type="Proteomes" id="UP000887574"/>
    </source>
</evidence>